<feature type="compositionally biased region" description="Basic and acidic residues" evidence="1">
    <location>
        <begin position="170"/>
        <end position="196"/>
    </location>
</feature>
<evidence type="ECO:0000313" key="2">
    <source>
        <dbReference type="EMBL" id="CAG7834906.1"/>
    </source>
</evidence>
<evidence type="ECO:0000313" key="3">
    <source>
        <dbReference type="Proteomes" id="UP000708208"/>
    </source>
</evidence>
<proteinExistence type="predicted"/>
<feature type="compositionally biased region" description="Polar residues" evidence="1">
    <location>
        <begin position="19"/>
        <end position="31"/>
    </location>
</feature>
<organism evidence="2 3">
    <name type="scientific">Allacma fusca</name>
    <dbReference type="NCBI Taxonomy" id="39272"/>
    <lineage>
        <taxon>Eukaryota</taxon>
        <taxon>Metazoa</taxon>
        <taxon>Ecdysozoa</taxon>
        <taxon>Arthropoda</taxon>
        <taxon>Hexapoda</taxon>
        <taxon>Collembola</taxon>
        <taxon>Symphypleona</taxon>
        <taxon>Sminthuridae</taxon>
        <taxon>Allacma</taxon>
    </lineage>
</organism>
<feature type="region of interest" description="Disordered" evidence="1">
    <location>
        <begin position="170"/>
        <end position="197"/>
    </location>
</feature>
<feature type="compositionally biased region" description="Low complexity" evidence="1">
    <location>
        <begin position="37"/>
        <end position="96"/>
    </location>
</feature>
<dbReference type="Proteomes" id="UP000708208">
    <property type="component" value="Unassembled WGS sequence"/>
</dbReference>
<feature type="compositionally biased region" description="Polar residues" evidence="1">
    <location>
        <begin position="97"/>
        <end position="110"/>
    </location>
</feature>
<evidence type="ECO:0000256" key="1">
    <source>
        <dbReference type="SAM" id="MobiDB-lite"/>
    </source>
</evidence>
<comment type="caution">
    <text evidence="2">The sequence shown here is derived from an EMBL/GenBank/DDBJ whole genome shotgun (WGS) entry which is preliminary data.</text>
</comment>
<name>A0A8J2M8C8_9HEXA</name>
<feature type="region of interest" description="Disordered" evidence="1">
    <location>
        <begin position="1"/>
        <end position="148"/>
    </location>
</feature>
<sequence>MTFIALTLQDDDDGRAINHGTQWTGWNTEPDITTAKPVETTTKLPEVTTTKPPETTTTKPPETTTTKPPETTTTKPPETTTTKPPEVTTTAKPVETSTKPPEVTTTSKPVETTPKVKPTRKAHSRSINPRRSPRKKNREYQRYKPRKRGHAEFVSLRCGIGAHWEASTKKCIPHDHDGSEETKEVSEESMELEPKKNKIPSISAEEIVGHIVSLYCGIGYSYNEQDHKCTPLSKEP</sequence>
<dbReference type="AlphaFoldDB" id="A0A8J2M8C8"/>
<feature type="compositionally biased region" description="Basic residues" evidence="1">
    <location>
        <begin position="131"/>
        <end position="148"/>
    </location>
</feature>
<reference evidence="2" key="1">
    <citation type="submission" date="2021-06" db="EMBL/GenBank/DDBJ databases">
        <authorList>
            <person name="Hodson N. C."/>
            <person name="Mongue J. A."/>
            <person name="Jaron S. K."/>
        </authorList>
    </citation>
    <scope>NUCLEOTIDE SEQUENCE</scope>
</reference>
<accession>A0A8J2M8C8</accession>
<protein>
    <submittedName>
        <fullName evidence="2">Uncharacterized protein</fullName>
    </submittedName>
</protein>
<dbReference type="EMBL" id="CAJVCH010570435">
    <property type="protein sequence ID" value="CAG7834906.1"/>
    <property type="molecule type" value="Genomic_DNA"/>
</dbReference>
<keyword evidence="3" id="KW-1185">Reference proteome</keyword>
<gene>
    <name evidence="2" type="ORF">AFUS01_LOCUS44351</name>
</gene>